<dbReference type="EMBL" id="KV922054">
    <property type="protein sequence ID" value="ORE02379.1"/>
    <property type="molecule type" value="Genomic_DNA"/>
</dbReference>
<dbReference type="GO" id="GO:0034198">
    <property type="term" value="P:cellular response to amino acid starvation"/>
    <property type="evidence" value="ECO:0007669"/>
    <property type="project" value="TreeGrafter"/>
</dbReference>
<dbReference type="OrthoDB" id="18134at2759"/>
<organism evidence="1">
    <name type="scientific">Rhizopus microsporus var. microsporus</name>
    <dbReference type="NCBI Taxonomy" id="86635"/>
    <lineage>
        <taxon>Eukaryota</taxon>
        <taxon>Fungi</taxon>
        <taxon>Fungi incertae sedis</taxon>
        <taxon>Mucoromycota</taxon>
        <taxon>Mucoromycotina</taxon>
        <taxon>Mucoromycetes</taxon>
        <taxon>Mucorales</taxon>
        <taxon>Mucorineae</taxon>
        <taxon>Rhizopodaceae</taxon>
        <taxon>Rhizopus</taxon>
    </lineage>
</organism>
<proteinExistence type="predicted"/>
<dbReference type="Pfam" id="PF09404">
    <property type="entry name" value="C12orf66_like"/>
    <property type="match status" value="1"/>
</dbReference>
<dbReference type="Proteomes" id="UP000242414">
    <property type="component" value="Unassembled WGS sequence"/>
</dbReference>
<evidence type="ECO:0000313" key="1">
    <source>
        <dbReference type="EMBL" id="ORE02379.1"/>
    </source>
</evidence>
<reference evidence="1" key="1">
    <citation type="journal article" date="2016" name="Proc. Natl. Acad. Sci. U.S.A.">
        <title>Lipid metabolic changes in an early divergent fungus govern the establishment of a mutualistic symbiosis with endobacteria.</title>
        <authorList>
            <person name="Lastovetsky O.A."/>
            <person name="Gaspar M.L."/>
            <person name="Mondo S.J."/>
            <person name="LaButti K.M."/>
            <person name="Sandor L."/>
            <person name="Grigoriev I.V."/>
            <person name="Henry S.A."/>
            <person name="Pawlowska T.E."/>
        </authorList>
    </citation>
    <scope>NUCLEOTIDE SEQUENCE [LARGE SCALE GENOMIC DNA]</scope>
    <source>
        <strain evidence="1">ATCC 52814</strain>
    </source>
</reference>
<dbReference type="GO" id="GO:1904262">
    <property type="term" value="P:negative regulation of TORC1 signaling"/>
    <property type="evidence" value="ECO:0007669"/>
    <property type="project" value="TreeGrafter"/>
</dbReference>
<dbReference type="GO" id="GO:0061462">
    <property type="term" value="P:protein localization to lysosome"/>
    <property type="evidence" value="ECO:0007669"/>
    <property type="project" value="TreeGrafter"/>
</dbReference>
<dbReference type="InterPro" id="IPR038060">
    <property type="entry name" value="C12orf66-like_central_sf"/>
</dbReference>
<dbReference type="PANTHER" id="PTHR31581:SF1">
    <property type="entry name" value="KICSTOR SUBUNIT 2"/>
    <property type="match status" value="1"/>
</dbReference>
<dbReference type="SUPFAM" id="SSF158548">
    <property type="entry name" value="FLJ32549 domain-like"/>
    <property type="match status" value="1"/>
</dbReference>
<dbReference type="Gene3D" id="1.10.3450.30">
    <property type="match status" value="1"/>
</dbReference>
<gene>
    <name evidence="1" type="ORF">BCV72DRAFT_234720</name>
</gene>
<sequence length="439" mass="51108">MELDYCQYILQALGSFDYTAANKLVYKLMKIYQPIGTIFTRLCHCESTFSSLQFLRSRWFVMRKETSLEIIYHNLALELSKEISYLESNNTLSIDSKEGIKRILEALVHLCNTRKEMINVYQAILAQSTKGEFDNILTELEQIEKTMFDLERDLCILGLGVKKEINVLLMLLKARTSITNYAFQDTCISLYSSKQCLSEWKQLCKEQTYPESSQRQDETKELSTWRFSLFKNDTKLTKQGKVWPNTIHWYTRVLENLTAKMTLFFHQILLEKETVIHEEDPERSLWKGITIDYFDQIATFRKRFGAHSISLVYQVTPETPFHPQGYIYPGKTYEAPQGIHSFPFIFCHPKSPPTKHLPGIISIIQGSRVRLDDPKAGPIYFFDNVIGSTYYLMRIDRHAVFVIVYLDKHVNREPTTVEFITNIVTSLRGTTVIEDLTAQ</sequence>
<dbReference type="AlphaFoldDB" id="A0A1X0QRL0"/>
<protein>
    <submittedName>
        <fullName evidence="1">Uncharacterized protein</fullName>
    </submittedName>
</protein>
<dbReference type="VEuPathDB" id="FungiDB:BCV72DRAFT_234720"/>
<name>A0A1X0QRL0_RHIZD</name>
<dbReference type="GO" id="GO:0042149">
    <property type="term" value="P:cellular response to glucose starvation"/>
    <property type="evidence" value="ECO:0007669"/>
    <property type="project" value="TreeGrafter"/>
</dbReference>
<dbReference type="SUPFAM" id="SSF160651">
    <property type="entry name" value="FLJ32549 C-terminal domain-like"/>
    <property type="match status" value="1"/>
</dbReference>
<accession>A0A1X0QRL0</accession>
<dbReference type="PANTHER" id="PTHR31581">
    <property type="entry name" value="KICSTOR COMPLEX PROTEIN C12ORF66"/>
    <property type="match status" value="1"/>
</dbReference>
<dbReference type="InterPro" id="IPR018544">
    <property type="entry name" value="KICS_2"/>
</dbReference>